<evidence type="ECO:0000313" key="1">
    <source>
        <dbReference type="EMBL" id="MEX1663446.1"/>
    </source>
</evidence>
<protein>
    <submittedName>
        <fullName evidence="1">Uncharacterized protein</fullName>
    </submittedName>
</protein>
<comment type="caution">
    <text evidence="1">The sequence shown here is derived from an EMBL/GenBank/DDBJ whole genome shotgun (WGS) entry which is preliminary data.</text>
</comment>
<accession>A0ABV3TPK9</accession>
<dbReference type="Proteomes" id="UP001557465">
    <property type="component" value="Unassembled WGS sequence"/>
</dbReference>
<gene>
    <name evidence="1" type="ORF">AB4874_17730</name>
</gene>
<sequence>MGIALQDTCLHHAPVPAAQINETRRAFPGARFLYELDFEADDPLQGVAICATGLRGAGLKLNLLRCTAGGVISLRVEDQGEGDLHALTHWLAAQDTVKLRHWVTVLT</sequence>
<evidence type="ECO:0000313" key="2">
    <source>
        <dbReference type="Proteomes" id="UP001557465"/>
    </source>
</evidence>
<proteinExistence type="predicted"/>
<dbReference type="EMBL" id="JBFRYC010000016">
    <property type="protein sequence ID" value="MEX1663446.1"/>
    <property type="molecule type" value="Genomic_DNA"/>
</dbReference>
<reference evidence="1 2" key="1">
    <citation type="journal article" date="2011" name="Int. J. Syst. Evol. Microbiol.">
        <title>Zhongshania antarctica gen. nov., sp. nov. and Zhongshania guokunii sp. nov., gammaproteobacteria respectively isolated from coastal attached (fast) ice and surface seawater of the Antarctic.</title>
        <authorList>
            <person name="Li H.J."/>
            <person name="Zhang X.Y."/>
            <person name="Chen C.X."/>
            <person name="Zhang Y.J."/>
            <person name="Gao Z.M."/>
            <person name="Yu Y."/>
            <person name="Chen X.L."/>
            <person name="Chen B."/>
            <person name="Zhang Y.Z."/>
        </authorList>
    </citation>
    <scope>NUCLEOTIDE SEQUENCE [LARGE SCALE GENOMIC DNA]</scope>
    <source>
        <strain evidence="1 2">15-R06ZXC-3</strain>
    </source>
</reference>
<organism evidence="1 2">
    <name type="scientific">Thioclava arctica</name>
    <dbReference type="NCBI Taxonomy" id="3238301"/>
    <lineage>
        <taxon>Bacteria</taxon>
        <taxon>Pseudomonadati</taxon>
        <taxon>Pseudomonadota</taxon>
        <taxon>Alphaproteobacteria</taxon>
        <taxon>Rhodobacterales</taxon>
        <taxon>Paracoccaceae</taxon>
        <taxon>Thioclava</taxon>
    </lineage>
</organism>
<name>A0ABV3TPK9_9RHOB</name>
<dbReference type="RefSeq" id="WP_368392977.1">
    <property type="nucleotide sequence ID" value="NZ_JBFRYC010000016.1"/>
</dbReference>
<keyword evidence="2" id="KW-1185">Reference proteome</keyword>